<keyword evidence="3" id="KW-1185">Reference proteome</keyword>
<dbReference type="EMBL" id="CALNXI010000088">
    <property type="protein sequence ID" value="CAH3018477.1"/>
    <property type="molecule type" value="Genomic_DNA"/>
</dbReference>
<gene>
    <name evidence="2" type="ORF">PEVE_00043315</name>
</gene>
<dbReference type="SUPFAM" id="SSF54695">
    <property type="entry name" value="POZ domain"/>
    <property type="match status" value="1"/>
</dbReference>
<dbReference type="SMART" id="SM00225">
    <property type="entry name" value="BTB"/>
    <property type="match status" value="1"/>
</dbReference>
<evidence type="ECO:0000259" key="1">
    <source>
        <dbReference type="PROSITE" id="PS50097"/>
    </source>
</evidence>
<dbReference type="PANTHER" id="PTHR45774:SF3">
    <property type="entry name" value="BTB (POZ) DOMAIN-CONTAINING 2B-RELATED"/>
    <property type="match status" value="1"/>
</dbReference>
<name>A0ABN8LMS2_9CNID</name>
<proteinExistence type="predicted"/>
<dbReference type="Gene3D" id="3.30.710.10">
    <property type="entry name" value="Potassium Channel Kv1.1, Chain A"/>
    <property type="match status" value="1"/>
</dbReference>
<dbReference type="PANTHER" id="PTHR45774">
    <property type="entry name" value="BTB/POZ DOMAIN-CONTAINING"/>
    <property type="match status" value="1"/>
</dbReference>
<evidence type="ECO:0000313" key="2">
    <source>
        <dbReference type="EMBL" id="CAH3018477.1"/>
    </source>
</evidence>
<dbReference type="Proteomes" id="UP001159427">
    <property type="component" value="Unassembled WGS sequence"/>
</dbReference>
<protein>
    <recommendedName>
        <fullName evidence="1">BTB domain-containing protein</fullName>
    </recommendedName>
</protein>
<evidence type="ECO:0000313" key="3">
    <source>
        <dbReference type="Proteomes" id="UP001159427"/>
    </source>
</evidence>
<comment type="caution">
    <text evidence="2">The sequence shown here is derived from an EMBL/GenBank/DDBJ whole genome shotgun (WGS) entry which is preliminary data.</text>
</comment>
<reference evidence="2 3" key="1">
    <citation type="submission" date="2022-05" db="EMBL/GenBank/DDBJ databases">
        <authorList>
            <consortium name="Genoscope - CEA"/>
            <person name="William W."/>
        </authorList>
    </citation>
    <scope>NUCLEOTIDE SEQUENCE [LARGE SCALE GENOMIC DNA]</scope>
</reference>
<dbReference type="PROSITE" id="PS50097">
    <property type="entry name" value="BTB"/>
    <property type="match status" value="1"/>
</dbReference>
<sequence>MTTHEGAERWQVKRGTVAERNKYMFNNPLLSDIKFSFPDDTIIPAHKYVLAVSSSVFFAMFYGDLAETKDTIDIIDCDPDTFLSFLCFIYCDEAIFKDTHSAVKVMLLADKYDVPSLTSEIVKYIDGEMNPSSAFELLAFARQLNEKGLEGLAGR</sequence>
<dbReference type="InterPro" id="IPR000210">
    <property type="entry name" value="BTB/POZ_dom"/>
</dbReference>
<feature type="domain" description="BTB" evidence="1">
    <location>
        <begin position="31"/>
        <end position="98"/>
    </location>
</feature>
<dbReference type="InterPro" id="IPR011333">
    <property type="entry name" value="SKP1/BTB/POZ_sf"/>
</dbReference>
<organism evidence="2 3">
    <name type="scientific">Porites evermanni</name>
    <dbReference type="NCBI Taxonomy" id="104178"/>
    <lineage>
        <taxon>Eukaryota</taxon>
        <taxon>Metazoa</taxon>
        <taxon>Cnidaria</taxon>
        <taxon>Anthozoa</taxon>
        <taxon>Hexacorallia</taxon>
        <taxon>Scleractinia</taxon>
        <taxon>Fungiina</taxon>
        <taxon>Poritidae</taxon>
        <taxon>Porites</taxon>
    </lineage>
</organism>
<dbReference type="Pfam" id="PF00651">
    <property type="entry name" value="BTB"/>
    <property type="match status" value="1"/>
</dbReference>
<accession>A0ABN8LMS2</accession>